<protein>
    <submittedName>
        <fullName evidence="1">Uncharacterized protein</fullName>
    </submittedName>
</protein>
<dbReference type="EMBL" id="MU797040">
    <property type="protein sequence ID" value="KAJ3803673.1"/>
    <property type="molecule type" value="Genomic_DNA"/>
</dbReference>
<dbReference type="Proteomes" id="UP001163835">
    <property type="component" value="Unassembled WGS sequence"/>
</dbReference>
<reference evidence="1" key="1">
    <citation type="submission" date="2022-09" db="EMBL/GenBank/DDBJ databases">
        <title>A Global Phylogenomic Analysis of the Shiitake Genus Lentinula.</title>
        <authorList>
            <consortium name="DOE Joint Genome Institute"/>
            <person name="Sierra-Patev S."/>
            <person name="Min B."/>
            <person name="Naranjo-Ortiz M."/>
            <person name="Looney B."/>
            <person name="Konkel Z."/>
            <person name="Slot J.C."/>
            <person name="Sakamoto Y."/>
            <person name="Steenwyk J.L."/>
            <person name="Rokas A."/>
            <person name="Carro J."/>
            <person name="Camarero S."/>
            <person name="Ferreira P."/>
            <person name="Molpeceres G."/>
            <person name="Ruiz-Duenas F.J."/>
            <person name="Serrano A."/>
            <person name="Henrissat B."/>
            <person name="Drula E."/>
            <person name="Hughes K.W."/>
            <person name="Mata J.L."/>
            <person name="Ishikawa N.K."/>
            <person name="Vargas-Isla R."/>
            <person name="Ushijima S."/>
            <person name="Smith C.A."/>
            <person name="Ahrendt S."/>
            <person name="Andreopoulos W."/>
            <person name="He G."/>
            <person name="Labutti K."/>
            <person name="Lipzen A."/>
            <person name="Ng V."/>
            <person name="Riley R."/>
            <person name="Sandor L."/>
            <person name="Barry K."/>
            <person name="Martinez A.T."/>
            <person name="Xiao Y."/>
            <person name="Gibbons J.G."/>
            <person name="Terashima K."/>
            <person name="Grigoriev I.V."/>
            <person name="Hibbett D.S."/>
        </authorList>
    </citation>
    <scope>NUCLEOTIDE SEQUENCE</scope>
    <source>
        <strain evidence="1">TMI1499</strain>
    </source>
</reference>
<organism evidence="1 2">
    <name type="scientific">Lentinula aff. lateritia</name>
    <dbReference type="NCBI Taxonomy" id="2804960"/>
    <lineage>
        <taxon>Eukaryota</taxon>
        <taxon>Fungi</taxon>
        <taxon>Dikarya</taxon>
        <taxon>Basidiomycota</taxon>
        <taxon>Agaricomycotina</taxon>
        <taxon>Agaricomycetes</taxon>
        <taxon>Agaricomycetidae</taxon>
        <taxon>Agaricales</taxon>
        <taxon>Marasmiineae</taxon>
        <taxon>Omphalotaceae</taxon>
        <taxon>Lentinula</taxon>
    </lineage>
</organism>
<sequence>MVKTRAQVEEDNRLSPYRTTRKLKLAISSAQSQKFNPRNHENNWHPVWGHVMHELLRPYDNLIPYVQYAQWRSEDGVLPEMSHRKAATPDNAGDLNAREDSEESASQTDIERDIERPESPTPIDRVLRSQGSNPPTTPNRAANRNAAYYVHSDEEYEPRKNNRSTAPTKAQERLMASTSSNRTITVPMDDEYPDLAVLHSVVKEMSKRGTAKFSKDKVKVRNAKRFDLQTVHLCPALLGEMKRNVSRHEEIEDLANQRVEENENLIRRRIFNAIDQMSSYLGTFFKRYPNIHEIVALVTAGPYWQYKLYQKDAFFVFWDNENMKFQGDILVMRHKSTAFAASFGQKVYELGTEESDEALTQMRDKYLDHLSKE</sequence>
<proteinExistence type="predicted"/>
<name>A0ACC1TGF8_9AGAR</name>
<comment type="caution">
    <text evidence="1">The sequence shown here is derived from an EMBL/GenBank/DDBJ whole genome shotgun (WGS) entry which is preliminary data.</text>
</comment>
<accession>A0ACC1TGF8</accession>
<evidence type="ECO:0000313" key="1">
    <source>
        <dbReference type="EMBL" id="KAJ3803673.1"/>
    </source>
</evidence>
<keyword evidence="2" id="KW-1185">Reference proteome</keyword>
<evidence type="ECO:0000313" key="2">
    <source>
        <dbReference type="Proteomes" id="UP001163835"/>
    </source>
</evidence>
<gene>
    <name evidence="1" type="ORF">F5876DRAFT_84735</name>
</gene>